<dbReference type="GO" id="GO:0016787">
    <property type="term" value="F:hydrolase activity"/>
    <property type="evidence" value="ECO:0007669"/>
    <property type="project" value="InterPro"/>
</dbReference>
<dbReference type="Gene3D" id="3.40.50.300">
    <property type="entry name" value="P-loop containing nucleotide triphosphate hydrolases"/>
    <property type="match status" value="2"/>
</dbReference>
<organism evidence="2 3">
    <name type="scientific">Aeromicrobium ginsengisoli</name>
    <dbReference type="NCBI Taxonomy" id="363867"/>
    <lineage>
        <taxon>Bacteria</taxon>
        <taxon>Bacillati</taxon>
        <taxon>Actinomycetota</taxon>
        <taxon>Actinomycetes</taxon>
        <taxon>Propionibacteriales</taxon>
        <taxon>Nocardioidaceae</taxon>
        <taxon>Aeromicrobium</taxon>
    </lineage>
</organism>
<dbReference type="InterPro" id="IPR050742">
    <property type="entry name" value="Helicase_Restrict-Modif_Enz"/>
</dbReference>
<accession>A0A5M4FIZ4</accession>
<keyword evidence="3" id="KW-1185">Reference proteome</keyword>
<dbReference type="GO" id="GO:0005524">
    <property type="term" value="F:ATP binding"/>
    <property type="evidence" value="ECO:0007669"/>
    <property type="project" value="InterPro"/>
</dbReference>
<evidence type="ECO:0000259" key="1">
    <source>
        <dbReference type="PROSITE" id="PS51192"/>
    </source>
</evidence>
<gene>
    <name evidence="2" type="ORF">ESP70_005265</name>
</gene>
<dbReference type="PROSITE" id="PS51192">
    <property type="entry name" value="HELICASE_ATP_BIND_1"/>
    <property type="match status" value="1"/>
</dbReference>
<dbReference type="RefSeq" id="WP_149688246.1">
    <property type="nucleotide sequence ID" value="NZ_SDPQ02000001.1"/>
</dbReference>
<dbReference type="GO" id="GO:0003677">
    <property type="term" value="F:DNA binding"/>
    <property type="evidence" value="ECO:0007669"/>
    <property type="project" value="InterPro"/>
</dbReference>
<dbReference type="SUPFAM" id="SSF52540">
    <property type="entry name" value="P-loop containing nucleoside triphosphate hydrolases"/>
    <property type="match status" value="1"/>
</dbReference>
<dbReference type="PANTHER" id="PTHR47396:SF2">
    <property type="entry name" value="HELICASE ATP-BINDING DOMAIN-CONTAINING PROTEIN"/>
    <property type="match status" value="1"/>
</dbReference>
<protein>
    <submittedName>
        <fullName evidence="2">DEAD/DEAH box helicase</fullName>
    </submittedName>
</protein>
<evidence type="ECO:0000313" key="3">
    <source>
        <dbReference type="Proteomes" id="UP000380867"/>
    </source>
</evidence>
<keyword evidence="2" id="KW-0378">Hydrolase</keyword>
<dbReference type="InterPro" id="IPR027417">
    <property type="entry name" value="P-loop_NTPase"/>
</dbReference>
<name>A0A5M4FIZ4_9ACTN</name>
<dbReference type="SMART" id="SM00487">
    <property type="entry name" value="DEXDc"/>
    <property type="match status" value="1"/>
</dbReference>
<dbReference type="Pfam" id="PF04851">
    <property type="entry name" value="ResIII"/>
    <property type="match status" value="1"/>
</dbReference>
<dbReference type="Proteomes" id="UP000380867">
    <property type="component" value="Unassembled WGS sequence"/>
</dbReference>
<dbReference type="AlphaFoldDB" id="A0A5M4FIZ4"/>
<dbReference type="GO" id="GO:0005829">
    <property type="term" value="C:cytosol"/>
    <property type="evidence" value="ECO:0007669"/>
    <property type="project" value="TreeGrafter"/>
</dbReference>
<comment type="caution">
    <text evidence="2">The sequence shown here is derived from an EMBL/GenBank/DDBJ whole genome shotgun (WGS) entry which is preliminary data.</text>
</comment>
<dbReference type="InterPro" id="IPR014001">
    <property type="entry name" value="Helicase_ATP-bd"/>
</dbReference>
<dbReference type="GO" id="GO:0004386">
    <property type="term" value="F:helicase activity"/>
    <property type="evidence" value="ECO:0007669"/>
    <property type="project" value="UniProtKB-KW"/>
</dbReference>
<keyword evidence="2" id="KW-0347">Helicase</keyword>
<feature type="domain" description="Helicase ATP-binding" evidence="1">
    <location>
        <begin position="17"/>
        <end position="175"/>
    </location>
</feature>
<reference evidence="2" key="1">
    <citation type="submission" date="2019-09" db="EMBL/GenBank/DDBJ databases">
        <authorList>
            <person name="Li J."/>
        </authorList>
    </citation>
    <scope>NUCLEOTIDE SEQUENCE [LARGE SCALE GENOMIC DNA]</scope>
    <source>
        <strain evidence="2">JCM 14732</strain>
    </source>
</reference>
<dbReference type="InterPro" id="IPR006935">
    <property type="entry name" value="Helicase/UvrB_N"/>
</dbReference>
<keyword evidence="2" id="KW-0547">Nucleotide-binding</keyword>
<dbReference type="OrthoDB" id="5165890at2"/>
<sequence>MTRSQHLRVWQREAFELYQRAQPRDFLTVATPGAGKTTFALTIAADLLARGLIERVVIVTPTDHLKTQWALAASGIGITLDPSLAGQGVLGRDFQGFAVTYAGLAVNPNAYRARIEHRPTMVILDEVHHAADALSWGDAVQEACEPAVRRLALTGTPFRSDDNPIPFVTYAPQDDGTMTSIADYSYGYGKALKDRVVRPVLFMAYSGQMHWRTRMGDEVAARLGEPLDRAATAQALRTALDPNGSWIPEVLTAAHTRLMEVRRDVPDAGGLVIASDQDSARAYAAVLAEITGTTPTVVLSDESTSSARIADFSAGMTPWMVAVRMVSEGVDIPRLSVGVYATTTATPLYFAQAVGRFVRARRKGETASIFVPSVPRLLALAADLEAQRDHVIGRPVKDEEDLFAAEDELMAKANEDQGASDQLGEYRALASDASFDRLVYDGGEFGYDALSDDDGELDFLGIPGLLDHDQVAELLRTSRAKRAKAKAKDASAPEADVAFEKRSELRRELHALVGAWHHRTGAPHGVTHSRLRQQCGGPPAAQASAAQLQERIDAIRVWALKASG</sequence>
<keyword evidence="2" id="KW-0067">ATP-binding</keyword>
<dbReference type="PANTHER" id="PTHR47396">
    <property type="entry name" value="TYPE I RESTRICTION ENZYME ECOKI R PROTEIN"/>
    <property type="match status" value="1"/>
</dbReference>
<dbReference type="EMBL" id="SDPQ02000001">
    <property type="protein sequence ID" value="KAA1400146.1"/>
    <property type="molecule type" value="Genomic_DNA"/>
</dbReference>
<proteinExistence type="predicted"/>
<evidence type="ECO:0000313" key="2">
    <source>
        <dbReference type="EMBL" id="KAA1400146.1"/>
    </source>
</evidence>